<dbReference type="InterPro" id="IPR027417">
    <property type="entry name" value="P-loop_NTPase"/>
</dbReference>
<dbReference type="PANTHER" id="PTHR43820">
    <property type="entry name" value="HIGH-AFFINITY BRANCHED-CHAIN AMINO ACID TRANSPORT ATP-BINDING PROTEIN LIVF"/>
    <property type="match status" value="1"/>
</dbReference>
<keyword evidence="2" id="KW-0813">Transport</keyword>
<dbReference type="PROSITE" id="PS50893">
    <property type="entry name" value="ABC_TRANSPORTER_2"/>
    <property type="match status" value="1"/>
</dbReference>
<dbReference type="GO" id="GO:0005524">
    <property type="term" value="F:ATP binding"/>
    <property type="evidence" value="ECO:0007669"/>
    <property type="project" value="UniProtKB-KW"/>
</dbReference>
<dbReference type="InterPro" id="IPR017871">
    <property type="entry name" value="ABC_transporter-like_CS"/>
</dbReference>
<evidence type="ECO:0000259" key="6">
    <source>
        <dbReference type="PROSITE" id="PS50893"/>
    </source>
</evidence>
<keyword evidence="8" id="KW-1185">Reference proteome</keyword>
<dbReference type="KEGG" id="dmp:FAK_29670"/>
<dbReference type="EMBL" id="AP028679">
    <property type="protein sequence ID" value="BEQ15901.1"/>
    <property type="molecule type" value="Genomic_DNA"/>
</dbReference>
<dbReference type="PROSITE" id="PS00211">
    <property type="entry name" value="ABC_TRANSPORTER_1"/>
    <property type="match status" value="1"/>
</dbReference>
<dbReference type="InterPro" id="IPR052156">
    <property type="entry name" value="BCAA_Transport_ATP-bd_LivF"/>
</dbReference>
<dbReference type="Pfam" id="PF00005">
    <property type="entry name" value="ABC_tran"/>
    <property type="match status" value="1"/>
</dbReference>
<evidence type="ECO:0000256" key="4">
    <source>
        <dbReference type="ARBA" id="ARBA00022840"/>
    </source>
</evidence>
<comment type="similarity">
    <text evidence="1">Belongs to the ABC transporter superfamily.</text>
</comment>
<sequence length="233" mass="25812">MTLLRLEEVHAAYDESQVLTGVSLEIAKGELVTLLGRNGAGKTTTLRTIMGLLPPLSGRISFKGQQISGLVPNRIAKLGVGYVPEERGIFPSLTVSENLMFPSWGRGETGWSLERIYHFFPRLHERAAHKGSQLSGGEQQMLAIARILRAKMDLLLLDEPTEGLAPLLVETIGTILKEIKASGLTVLLVEQNTRFACQIAERHHILYGGRIVHTCSNDEFMRDMDIQHKYLGV</sequence>
<dbReference type="AlphaFoldDB" id="A0AAU9EFJ3"/>
<reference evidence="8" key="1">
    <citation type="journal article" date="2023" name="Arch. Microbiol.">
        <title>Desulfoferula mesophilus gen. nov. sp. nov., a mesophilic sulfate-reducing bacterium isolated from a brackish lake sediment.</title>
        <authorList>
            <person name="Watanabe T."/>
            <person name="Yabe T."/>
            <person name="Tsuji J.M."/>
            <person name="Fukui M."/>
        </authorList>
    </citation>
    <scope>NUCLEOTIDE SEQUENCE [LARGE SCALE GENOMIC DNA]</scope>
    <source>
        <strain evidence="8">12FAK</strain>
    </source>
</reference>
<organism evidence="7 8">
    <name type="scientific">Desulfoferula mesophila</name>
    <dbReference type="NCBI Taxonomy" id="3058419"/>
    <lineage>
        <taxon>Bacteria</taxon>
        <taxon>Pseudomonadati</taxon>
        <taxon>Thermodesulfobacteriota</taxon>
        <taxon>Desulfarculia</taxon>
        <taxon>Desulfarculales</taxon>
        <taxon>Desulfarculaceae</taxon>
        <taxon>Desulfoferula</taxon>
    </lineage>
</organism>
<dbReference type="InterPro" id="IPR003439">
    <property type="entry name" value="ABC_transporter-like_ATP-bd"/>
</dbReference>
<evidence type="ECO:0000256" key="1">
    <source>
        <dbReference type="ARBA" id="ARBA00005417"/>
    </source>
</evidence>
<dbReference type="InterPro" id="IPR003593">
    <property type="entry name" value="AAA+_ATPase"/>
</dbReference>
<evidence type="ECO:0000256" key="5">
    <source>
        <dbReference type="ARBA" id="ARBA00022970"/>
    </source>
</evidence>
<dbReference type="Gene3D" id="3.40.50.300">
    <property type="entry name" value="P-loop containing nucleotide triphosphate hydrolases"/>
    <property type="match status" value="1"/>
</dbReference>
<evidence type="ECO:0000313" key="7">
    <source>
        <dbReference type="EMBL" id="BEQ15901.1"/>
    </source>
</evidence>
<gene>
    <name evidence="7" type="ORF">FAK_29670</name>
</gene>
<dbReference type="Proteomes" id="UP001366166">
    <property type="component" value="Chromosome"/>
</dbReference>
<dbReference type="GO" id="GO:0015807">
    <property type="term" value="P:L-amino acid transport"/>
    <property type="evidence" value="ECO:0007669"/>
    <property type="project" value="TreeGrafter"/>
</dbReference>
<keyword evidence="5" id="KW-0029">Amino-acid transport</keyword>
<accession>A0AAU9EFJ3</accession>
<dbReference type="RefSeq" id="WP_338600985.1">
    <property type="nucleotide sequence ID" value="NZ_AP028679.1"/>
</dbReference>
<protein>
    <submittedName>
        <fullName evidence="7">ABC transporter ATP-binding protein</fullName>
    </submittedName>
</protein>
<proteinExistence type="inferred from homology"/>
<dbReference type="GO" id="GO:0016887">
    <property type="term" value="F:ATP hydrolysis activity"/>
    <property type="evidence" value="ECO:0007669"/>
    <property type="project" value="InterPro"/>
</dbReference>
<dbReference type="SUPFAM" id="SSF52540">
    <property type="entry name" value="P-loop containing nucleoside triphosphate hydrolases"/>
    <property type="match status" value="1"/>
</dbReference>
<keyword evidence="3" id="KW-0547">Nucleotide-binding</keyword>
<dbReference type="GO" id="GO:0015658">
    <property type="term" value="F:branched-chain amino acid transmembrane transporter activity"/>
    <property type="evidence" value="ECO:0007669"/>
    <property type="project" value="TreeGrafter"/>
</dbReference>
<evidence type="ECO:0000313" key="8">
    <source>
        <dbReference type="Proteomes" id="UP001366166"/>
    </source>
</evidence>
<evidence type="ECO:0000256" key="2">
    <source>
        <dbReference type="ARBA" id="ARBA00022448"/>
    </source>
</evidence>
<dbReference type="CDD" id="cd03224">
    <property type="entry name" value="ABC_TM1139_LivF_branched"/>
    <property type="match status" value="1"/>
</dbReference>
<evidence type="ECO:0000256" key="3">
    <source>
        <dbReference type="ARBA" id="ARBA00022741"/>
    </source>
</evidence>
<name>A0AAU9EFJ3_9BACT</name>
<dbReference type="SMART" id="SM00382">
    <property type="entry name" value="AAA"/>
    <property type="match status" value="1"/>
</dbReference>
<keyword evidence="4 7" id="KW-0067">ATP-binding</keyword>
<dbReference type="PANTHER" id="PTHR43820:SF2">
    <property type="entry name" value="ABC TRANSPORTER ATP-BINDING PROTEIN"/>
    <property type="match status" value="1"/>
</dbReference>
<feature type="domain" description="ABC transporter" evidence="6">
    <location>
        <begin position="4"/>
        <end position="233"/>
    </location>
</feature>